<organism evidence="10 11">
    <name type="scientific">Piscibacillus salipiscarius</name>
    <dbReference type="NCBI Taxonomy" id="299480"/>
    <lineage>
        <taxon>Bacteria</taxon>
        <taxon>Bacillati</taxon>
        <taxon>Bacillota</taxon>
        <taxon>Bacilli</taxon>
        <taxon>Bacillales</taxon>
        <taxon>Bacillaceae</taxon>
        <taxon>Piscibacillus</taxon>
    </lineage>
</organism>
<keyword evidence="3 8" id="KW-0813">Transport</keyword>
<reference evidence="11" key="1">
    <citation type="journal article" date="2019" name="Int. J. Syst. Evol. Microbiol.">
        <title>The Global Catalogue of Microorganisms (GCM) 10K type strain sequencing project: providing services to taxonomists for standard genome sequencing and annotation.</title>
        <authorList>
            <consortium name="The Broad Institute Genomics Platform"/>
            <consortium name="The Broad Institute Genome Sequencing Center for Infectious Disease"/>
            <person name="Wu L."/>
            <person name="Ma J."/>
        </authorList>
    </citation>
    <scope>NUCLEOTIDE SEQUENCE [LARGE SCALE GENOMIC DNA]</scope>
    <source>
        <strain evidence="11">TISTR 1571</strain>
    </source>
</reference>
<evidence type="ECO:0000313" key="11">
    <source>
        <dbReference type="Proteomes" id="UP001597452"/>
    </source>
</evidence>
<protein>
    <recommendedName>
        <fullName evidence="8">Transport permease protein</fullName>
    </recommendedName>
</protein>
<feature type="transmembrane region" description="Helical" evidence="8">
    <location>
        <begin position="37"/>
        <end position="58"/>
    </location>
</feature>
<feature type="transmembrane region" description="Helical" evidence="8">
    <location>
        <begin position="70"/>
        <end position="89"/>
    </location>
</feature>
<feature type="transmembrane region" description="Helical" evidence="8">
    <location>
        <begin position="154"/>
        <end position="174"/>
    </location>
</feature>
<evidence type="ECO:0000256" key="7">
    <source>
        <dbReference type="ARBA" id="ARBA00023136"/>
    </source>
</evidence>
<proteinExistence type="inferred from homology"/>
<evidence type="ECO:0000256" key="2">
    <source>
        <dbReference type="ARBA" id="ARBA00007783"/>
    </source>
</evidence>
<evidence type="ECO:0000256" key="1">
    <source>
        <dbReference type="ARBA" id="ARBA00004651"/>
    </source>
</evidence>
<sequence>MRAAMTVLKEQFKYFYLVRRLSVYELKSNASANYLGMAWEVIQPAIQIAIYWFVFGFGLRGKAPIAGVDFFHWMLAGIVVWFMISQGILKGTKSIFSKIKILSKMNFPMSVIPNYMVFAQFYPHLLLLGIVIIVMQFLGYTVNIYYLQLPIYMFGALAALFSITLITSTLATIVQDVQKLIQSVMRMLLYLSPILWPPQILGDKFPMIVTIMKLNPFYYIIEGYRRAILGQGWYFIDNWQYSLYFWSLVIVLFIIGAALHVKFRRHFVDFI</sequence>
<evidence type="ECO:0000259" key="9">
    <source>
        <dbReference type="PROSITE" id="PS51012"/>
    </source>
</evidence>
<evidence type="ECO:0000256" key="6">
    <source>
        <dbReference type="ARBA" id="ARBA00022989"/>
    </source>
</evidence>
<dbReference type="PROSITE" id="PS51012">
    <property type="entry name" value="ABC_TM2"/>
    <property type="match status" value="1"/>
</dbReference>
<gene>
    <name evidence="10" type="ORF">ACFSW4_01950</name>
</gene>
<dbReference type="PANTHER" id="PTHR30413">
    <property type="entry name" value="INNER MEMBRANE TRANSPORT PERMEASE"/>
    <property type="match status" value="1"/>
</dbReference>
<comment type="subcellular location">
    <subcellularLocation>
        <location evidence="1 8">Cell membrane</location>
        <topology evidence="1 8">Multi-pass membrane protein</topology>
    </subcellularLocation>
</comment>
<name>A0ABW5Q6X8_9BACI</name>
<evidence type="ECO:0000256" key="3">
    <source>
        <dbReference type="ARBA" id="ARBA00022448"/>
    </source>
</evidence>
<evidence type="ECO:0000256" key="8">
    <source>
        <dbReference type="RuleBase" id="RU361157"/>
    </source>
</evidence>
<keyword evidence="7 8" id="KW-0472">Membrane</keyword>
<comment type="similarity">
    <text evidence="2 8">Belongs to the ABC-2 integral membrane protein family.</text>
</comment>
<dbReference type="EMBL" id="JBHUMZ010000009">
    <property type="protein sequence ID" value="MFD2637633.1"/>
    <property type="molecule type" value="Genomic_DNA"/>
</dbReference>
<feature type="transmembrane region" description="Helical" evidence="8">
    <location>
        <begin position="241"/>
        <end position="261"/>
    </location>
</feature>
<feature type="transmembrane region" description="Helical" evidence="8">
    <location>
        <begin position="180"/>
        <end position="198"/>
    </location>
</feature>
<keyword evidence="6 8" id="KW-1133">Transmembrane helix</keyword>
<dbReference type="PANTHER" id="PTHR30413:SF10">
    <property type="entry name" value="CAPSULE POLYSACCHARIDE EXPORT INNER-MEMBRANE PROTEIN CTRC"/>
    <property type="match status" value="1"/>
</dbReference>
<evidence type="ECO:0000256" key="4">
    <source>
        <dbReference type="ARBA" id="ARBA00022475"/>
    </source>
</evidence>
<dbReference type="InterPro" id="IPR047817">
    <property type="entry name" value="ABC2_TM_bact-type"/>
</dbReference>
<keyword evidence="4 8" id="KW-1003">Cell membrane</keyword>
<evidence type="ECO:0000313" key="10">
    <source>
        <dbReference type="EMBL" id="MFD2637633.1"/>
    </source>
</evidence>
<dbReference type="Pfam" id="PF01061">
    <property type="entry name" value="ABC2_membrane"/>
    <property type="match status" value="1"/>
</dbReference>
<keyword evidence="11" id="KW-1185">Reference proteome</keyword>
<feature type="transmembrane region" description="Helical" evidence="8">
    <location>
        <begin position="125"/>
        <end position="147"/>
    </location>
</feature>
<dbReference type="InterPro" id="IPR013525">
    <property type="entry name" value="ABC2_TM"/>
</dbReference>
<evidence type="ECO:0000256" key="5">
    <source>
        <dbReference type="ARBA" id="ARBA00022692"/>
    </source>
</evidence>
<comment type="caution">
    <text evidence="10">The sequence shown here is derived from an EMBL/GenBank/DDBJ whole genome shotgun (WGS) entry which is preliminary data.</text>
</comment>
<accession>A0ABW5Q6X8</accession>
<feature type="domain" description="ABC transmembrane type-2" evidence="9">
    <location>
        <begin position="35"/>
        <end position="263"/>
    </location>
</feature>
<dbReference type="RefSeq" id="WP_054754886.1">
    <property type="nucleotide sequence ID" value="NZ_JBHUMZ010000009.1"/>
</dbReference>
<keyword evidence="5 8" id="KW-0812">Transmembrane</keyword>
<dbReference type="Proteomes" id="UP001597452">
    <property type="component" value="Unassembled WGS sequence"/>
</dbReference>